<dbReference type="KEGG" id="nbv:T478_0525"/>
<dbReference type="Proteomes" id="UP000030944">
    <property type="component" value="Chromosome"/>
</dbReference>
<evidence type="ECO:0000313" key="3">
    <source>
        <dbReference type="Proteomes" id="UP000030944"/>
    </source>
</evidence>
<reference evidence="2 4" key="3">
    <citation type="submission" date="2018-04" db="EMBL/GenBank/DDBJ databases">
        <title>Transcriptomics of ammonia oxidizing archaea.</title>
        <authorList>
            <person name="Carini P."/>
        </authorList>
    </citation>
    <scope>NUCLEOTIDE SEQUENCE [LARGE SCALE GENOMIC DNA]</scope>
    <source>
        <strain evidence="2 4">U25</strain>
    </source>
</reference>
<evidence type="ECO:0000313" key="2">
    <source>
        <dbReference type="EMBL" id="PTL87793.1"/>
    </source>
</evidence>
<dbReference type="Pfam" id="PF11906">
    <property type="entry name" value="DUF3426"/>
    <property type="match status" value="1"/>
</dbReference>
<dbReference type="OrthoDB" id="2701at2157"/>
<protein>
    <submittedName>
        <fullName evidence="1">PF11906 family protein</fullName>
    </submittedName>
</protein>
<dbReference type="Proteomes" id="UP000241022">
    <property type="component" value="Unassembled WGS sequence"/>
</dbReference>
<keyword evidence="4" id="KW-1185">Reference proteome</keyword>
<dbReference type="InterPro" id="IPR021834">
    <property type="entry name" value="DUF3426"/>
</dbReference>
<dbReference type="EMBL" id="CP007026">
    <property type="protein sequence ID" value="AJA91878.1"/>
    <property type="molecule type" value="Genomic_DNA"/>
</dbReference>
<dbReference type="STRING" id="1410606.T478_0525"/>
<dbReference type="NCBIfam" id="NF038353">
    <property type="entry name" value="FxLYD_dom"/>
    <property type="match status" value="2"/>
</dbReference>
<proteinExistence type="predicted"/>
<reference evidence="2" key="2">
    <citation type="submission" date="2016-05" db="EMBL/GenBank/DDBJ databases">
        <authorList>
            <person name="Lavstsen T."/>
            <person name="Jespersen J.S."/>
        </authorList>
    </citation>
    <scope>NUCLEOTIDE SEQUENCE [LARGE SCALE GENOMIC DNA]</scope>
    <source>
        <strain evidence="2">U25</strain>
    </source>
</reference>
<dbReference type="HOGENOM" id="CLU_1096678_0_0_2"/>
<name>A0A0A7UZ28_9ARCH</name>
<dbReference type="RefSeq" id="WP_048104951.1">
    <property type="nucleotide sequence ID" value="NZ_CP007026.1"/>
</dbReference>
<dbReference type="InterPro" id="IPR047676">
    <property type="entry name" value="FxLYD_dom"/>
</dbReference>
<dbReference type="EMBL" id="LXWN01000001">
    <property type="protein sequence ID" value="PTL87793.1"/>
    <property type="molecule type" value="Genomic_DNA"/>
</dbReference>
<sequence length="254" mass="28271">MKKLIFLIPLLLLMQPAFGEMIVENDQTYIGNDGIMHIVGEIKNESKSPVNKIKIIATLTDENGKVVDKIDGKIMSNILMPGMKGSFDIITNEKNLQENLNYELGFEYKLAAPKNQVIEIVSSDMKRDQLNNLIISGTIENNGEITANMINIVATLYDRDGKVLTVSKVQTQPDFLRAGEESHFVVPIYEKNQSIDVVDYSIIAESDEYAAVPEFPLGSGALLIISVSSYVIFSRNPEKITNALDKCSKILVRQ</sequence>
<evidence type="ECO:0000313" key="4">
    <source>
        <dbReference type="Proteomes" id="UP000241022"/>
    </source>
</evidence>
<accession>A0A0A7UZ28</accession>
<evidence type="ECO:0000313" key="1">
    <source>
        <dbReference type="EMBL" id="AJA91878.1"/>
    </source>
</evidence>
<dbReference type="AlphaFoldDB" id="A0A0A7UZ28"/>
<dbReference type="GeneID" id="24816419"/>
<gene>
    <name evidence="2" type="ORF">A7X95_00450</name>
    <name evidence="1" type="ORF">T478_0525</name>
</gene>
<reference evidence="1 3" key="1">
    <citation type="journal article" date="2015" name="Proc. Natl. Acad. Sci. U.S.A.">
        <title>Genomic and proteomic characterization of "Candidatus Nitrosopelagicus brevis": An ammonia-oxidizing archaeon from the open ocean.</title>
        <authorList>
            <person name="Santoro A.E."/>
            <person name="Dupont C.L."/>
            <person name="Richter R.A."/>
            <person name="Craig M.T."/>
            <person name="Carini P."/>
            <person name="McIlvin M.R."/>
            <person name="Yang Y."/>
            <person name="Orsi W.D."/>
            <person name="Moran D.M."/>
            <person name="Saito M.A."/>
        </authorList>
    </citation>
    <scope>NUCLEOTIDE SEQUENCE [LARGE SCALE GENOMIC DNA]</scope>
    <source>
        <strain evidence="1">CN25</strain>
        <strain evidence="3">V2</strain>
    </source>
</reference>
<organism evidence="1 3">
    <name type="scientific">Candidatus Nitrosopelagicus brevis</name>
    <dbReference type="NCBI Taxonomy" id="1410606"/>
    <lineage>
        <taxon>Archaea</taxon>
        <taxon>Nitrososphaerota</taxon>
    </lineage>
</organism>